<keyword evidence="3" id="KW-1003">Cell membrane</keyword>
<dbReference type="STRING" id="35743.SAMN04487937_0185"/>
<dbReference type="PANTHER" id="PTHR33406">
    <property type="entry name" value="MEMBRANE PROTEIN MJ1562-RELATED"/>
    <property type="match status" value="1"/>
</dbReference>
<gene>
    <name evidence="11" type="ORF">SAMN04487937_0185</name>
</gene>
<feature type="coiled-coil region" evidence="7">
    <location>
        <begin position="196"/>
        <end position="275"/>
    </location>
</feature>
<dbReference type="RefSeq" id="WP_092919532.1">
    <property type="nucleotide sequence ID" value="NZ_FOYN01000001.1"/>
</dbReference>
<organism evidence="11 12">
    <name type="scientific">Halorubrum sodomense</name>
    <dbReference type="NCBI Taxonomy" id="35743"/>
    <lineage>
        <taxon>Archaea</taxon>
        <taxon>Methanobacteriati</taxon>
        <taxon>Methanobacteriota</taxon>
        <taxon>Stenosarchaea group</taxon>
        <taxon>Halobacteria</taxon>
        <taxon>Halobacteriales</taxon>
        <taxon>Haloferacaceae</taxon>
        <taxon>Halorubrum</taxon>
    </lineage>
</organism>
<evidence type="ECO:0000256" key="8">
    <source>
        <dbReference type="SAM" id="MobiDB-lite"/>
    </source>
</evidence>
<dbReference type="GO" id="GO:0005886">
    <property type="term" value="C:plasma membrane"/>
    <property type="evidence" value="ECO:0007669"/>
    <property type="project" value="UniProtKB-SubCell"/>
</dbReference>
<evidence type="ECO:0000256" key="1">
    <source>
        <dbReference type="ARBA" id="ARBA00004651"/>
    </source>
</evidence>
<evidence type="ECO:0000313" key="11">
    <source>
        <dbReference type="EMBL" id="SFR30366.1"/>
    </source>
</evidence>
<feature type="transmembrane region" description="Helical" evidence="9">
    <location>
        <begin position="947"/>
        <end position="973"/>
    </location>
</feature>
<comment type="subcellular location">
    <subcellularLocation>
        <location evidence="1">Cell membrane</location>
        <topology evidence="1">Multi-pass membrane protein</topology>
    </subcellularLocation>
</comment>
<evidence type="ECO:0000256" key="6">
    <source>
        <dbReference type="ARBA" id="ARBA00023136"/>
    </source>
</evidence>
<dbReference type="PROSITE" id="PS50156">
    <property type="entry name" value="SSD"/>
    <property type="match status" value="2"/>
</dbReference>
<dbReference type="InterPro" id="IPR050545">
    <property type="entry name" value="Mycobact_MmpL"/>
</dbReference>
<feature type="transmembrane region" description="Helical" evidence="9">
    <location>
        <begin position="486"/>
        <end position="508"/>
    </location>
</feature>
<feature type="domain" description="SSD" evidence="10">
    <location>
        <begin position="812"/>
        <end position="972"/>
    </location>
</feature>
<feature type="transmembrane region" description="Helical" evidence="9">
    <location>
        <begin position="561"/>
        <end position="580"/>
    </location>
</feature>
<feature type="transmembrane region" description="Helical" evidence="9">
    <location>
        <begin position="417"/>
        <end position="438"/>
    </location>
</feature>
<evidence type="ECO:0000256" key="5">
    <source>
        <dbReference type="ARBA" id="ARBA00022989"/>
    </source>
</evidence>
<evidence type="ECO:0000256" key="3">
    <source>
        <dbReference type="ARBA" id="ARBA00022475"/>
    </source>
</evidence>
<keyword evidence="5 9" id="KW-1133">Transmembrane helix</keyword>
<evidence type="ECO:0000256" key="7">
    <source>
        <dbReference type="SAM" id="Coils"/>
    </source>
</evidence>
<name>A0A1I6FK84_HALSD</name>
<dbReference type="InterPro" id="IPR000731">
    <property type="entry name" value="SSD"/>
</dbReference>
<feature type="transmembrane region" description="Helical" evidence="9">
    <location>
        <begin position="445"/>
        <end position="466"/>
    </location>
</feature>
<feature type="transmembrane region" description="Helical" evidence="9">
    <location>
        <begin position="817"/>
        <end position="836"/>
    </location>
</feature>
<evidence type="ECO:0000256" key="9">
    <source>
        <dbReference type="SAM" id="Phobius"/>
    </source>
</evidence>
<evidence type="ECO:0000256" key="4">
    <source>
        <dbReference type="ARBA" id="ARBA00022692"/>
    </source>
</evidence>
<dbReference type="OrthoDB" id="42357at2157"/>
<accession>A0A1I6FK84</accession>
<dbReference type="Proteomes" id="UP000198932">
    <property type="component" value="Unassembled WGS sequence"/>
</dbReference>
<feature type="compositionally biased region" description="Low complexity" evidence="8">
    <location>
        <begin position="997"/>
        <end position="1007"/>
    </location>
</feature>
<protein>
    <submittedName>
        <fullName evidence="11">Predicted exporter protein, RND superfamily</fullName>
    </submittedName>
</protein>
<feature type="transmembrane region" description="Helical" evidence="9">
    <location>
        <begin position="914"/>
        <end position="941"/>
    </location>
</feature>
<feature type="transmembrane region" description="Helical" evidence="9">
    <location>
        <begin position="873"/>
        <end position="893"/>
    </location>
</feature>
<feature type="domain" description="SSD" evidence="10">
    <location>
        <begin position="418"/>
        <end position="545"/>
    </location>
</feature>
<feature type="region of interest" description="Disordered" evidence="8">
    <location>
        <begin position="983"/>
        <end position="1034"/>
    </location>
</feature>
<dbReference type="Gene3D" id="1.20.1640.10">
    <property type="entry name" value="Multidrug efflux transporter AcrB transmembrane domain"/>
    <property type="match status" value="2"/>
</dbReference>
<reference evidence="12" key="1">
    <citation type="submission" date="2016-10" db="EMBL/GenBank/DDBJ databases">
        <authorList>
            <person name="Varghese N."/>
            <person name="Submissions S."/>
        </authorList>
    </citation>
    <scope>NUCLEOTIDE SEQUENCE [LARGE SCALE GENOMIC DNA]</scope>
    <source>
        <strain evidence="12">RD 26</strain>
    </source>
</reference>
<keyword evidence="4 9" id="KW-0812">Transmembrane</keyword>
<dbReference type="Pfam" id="PF03176">
    <property type="entry name" value="MMPL"/>
    <property type="match status" value="2"/>
</dbReference>
<sequence length="1181" mass="124918">MRGVDTVVDAVMDHSRVVIAVMLVLTVAIGSGAVMVEQTSSLDQFQTDSPESDALEYIQENFSTGEENTTTAQVIQRDEDVFDEASLVGMLEYQQTLRENETVNATLSGNGSTTSIANVVATAAITAEEGEDVQRTAAELRALNESVSEERAAIRERNETLSRTAGLLRDALTTLRGNPDASVGAEFAGVRANTSVELDEEDAATFERAAERLRNASTEAETREAYRLGTRGVLEDQYAALRDRSAALREDVDRLRELDDELATERRQYENASNATIEEQREQLRSMNESAIHDTVRTVLGEDAGGNGGDGLGPFALMPTSYDPGTTEANATMLIVTMEGEGAAATGAAGEDVIDAQLAMQTLGERAGGGEYLVFGAGVISHEITSSMTDSLLIVGPLAVLFVLIALAVAYRDVLDILLGLFGIGAVLAWTFGFMGWTDIAFNQIFIAVPVLLIGLSIDYAIHIFMRHREERANGGGDGPRGSMRTALVGVGIALLYVTATTVIGFLSNLTSPVPPIREFGIVSSAGITAALLVFGLLIPAMKVEVDDLLESRGIDRRKRAFGTGGGAFSSVLSVGAIAARKGPYLVIVFALVLSVAGGYGATQVDTSFEQSDFIAEDPADWMKELPEPFAPGDYTAKANLEYVNDNFLRQDSQAQILIRPDGGDLTDDDVLRRIAAAEATAVDKENVTQTLSNGEPRIRSPLSVMESVAERNDAFAERFAAADANDDGVPDRNLEALYDELFEVAPDGASEVIDRDDGEYTAAQITISVQGGASGDAVTEAMRDVADEVDGEGLRATATGGAVLNTIVQDQLLETVVESLVITLVATFVFLMIAYRITEGSASLGAVTLLPVGFSVTWILGTMYLLDIPFNVITGMITSLTVGLGVAYSIHLSERYNQELERTGEIWTAMERAVTGTGGALLGSAATTVGGFGVLVFAILPPLQQFGQITGLTIVYAFLASVLVLPSLLAVWTRFVGPDGVFPEPTDGEDGGDEGPAGASDSAPGGTVDGAPRSAPEGAVVGPRAERRFDRSVVGPDGTVTVTIETEGVDGRAVVYERVDGTPTVESATPEPVRHVEADGVLSVALEGENPTLRYTTTVPGNVADGETIAFDGAVSVDGEPSKTDGEYEVAVVSDVFERVTASGSVSAADLADAYDGFERGELTEAQLSRINQAWTRGRE</sequence>
<feature type="transmembrane region" description="Helical" evidence="9">
    <location>
        <begin position="843"/>
        <end position="867"/>
    </location>
</feature>
<keyword evidence="7" id="KW-0175">Coiled coil</keyword>
<evidence type="ECO:0000313" key="12">
    <source>
        <dbReference type="Proteomes" id="UP000198932"/>
    </source>
</evidence>
<dbReference type="AlphaFoldDB" id="A0A1I6FK84"/>
<feature type="transmembrane region" description="Helical" evidence="9">
    <location>
        <begin position="520"/>
        <end position="541"/>
    </location>
</feature>
<feature type="transmembrane region" description="Helical" evidence="9">
    <location>
        <begin position="392"/>
        <end position="411"/>
    </location>
</feature>
<evidence type="ECO:0000259" key="10">
    <source>
        <dbReference type="PROSITE" id="PS50156"/>
    </source>
</evidence>
<dbReference type="PANTHER" id="PTHR33406:SF6">
    <property type="entry name" value="MEMBRANE PROTEIN YDGH-RELATED"/>
    <property type="match status" value="1"/>
</dbReference>
<dbReference type="SUPFAM" id="SSF82866">
    <property type="entry name" value="Multidrug efflux transporter AcrB transmembrane domain"/>
    <property type="match status" value="2"/>
</dbReference>
<feature type="transmembrane region" description="Helical" evidence="9">
    <location>
        <begin position="17"/>
        <end position="36"/>
    </location>
</feature>
<evidence type="ECO:0000256" key="2">
    <source>
        <dbReference type="ARBA" id="ARBA00010157"/>
    </source>
</evidence>
<comment type="similarity">
    <text evidence="2">Belongs to the resistance-nodulation-cell division (RND) (TC 2.A.6) family. MmpL subfamily.</text>
</comment>
<keyword evidence="12" id="KW-1185">Reference proteome</keyword>
<dbReference type="EMBL" id="FOYN01000001">
    <property type="protein sequence ID" value="SFR30366.1"/>
    <property type="molecule type" value="Genomic_DNA"/>
</dbReference>
<keyword evidence="6 9" id="KW-0472">Membrane</keyword>
<proteinExistence type="inferred from homology"/>
<feature type="coiled-coil region" evidence="7">
    <location>
        <begin position="137"/>
        <end position="164"/>
    </location>
</feature>
<dbReference type="InterPro" id="IPR004869">
    <property type="entry name" value="MMPL_dom"/>
</dbReference>